<dbReference type="InterPro" id="IPR011990">
    <property type="entry name" value="TPR-like_helical_dom_sf"/>
</dbReference>
<comment type="caution">
    <text evidence="1">The sequence shown here is derived from an EMBL/GenBank/DDBJ whole genome shotgun (WGS) entry which is preliminary data.</text>
</comment>
<sequence>MPNQTPWEKEPDLPALKHAYDLITNDEVAAVNELTELANRGSQMSLVYLGNLYRKGQGRIPANPDEAEKWYRKAADRNLTVGVFHLSILCMNENRYDESEQLLKKAADREYSPAIYWLARLYWKGPANLRNLDKARELLERASDRGHIWASRDLARGYLNGALGFHPLKSALFFLRGAIKFMQVYQSDPKSQRLQRDGAWAE</sequence>
<dbReference type="Proteomes" id="UP001597405">
    <property type="component" value="Unassembled WGS sequence"/>
</dbReference>
<organism evidence="1 2">
    <name type="scientific">Mesorhizobium newzealandense</name>
    <dbReference type="NCBI Taxonomy" id="1300302"/>
    <lineage>
        <taxon>Bacteria</taxon>
        <taxon>Pseudomonadati</taxon>
        <taxon>Pseudomonadota</taxon>
        <taxon>Alphaproteobacteria</taxon>
        <taxon>Hyphomicrobiales</taxon>
        <taxon>Phyllobacteriaceae</taxon>
        <taxon>Mesorhizobium</taxon>
    </lineage>
</organism>
<dbReference type="Gene3D" id="1.25.40.10">
    <property type="entry name" value="Tetratricopeptide repeat domain"/>
    <property type="match status" value="1"/>
</dbReference>
<dbReference type="PANTHER" id="PTHR11102">
    <property type="entry name" value="SEL-1-LIKE PROTEIN"/>
    <property type="match status" value="1"/>
</dbReference>
<accession>A0ABW4UFS4</accession>
<dbReference type="SMART" id="SM00671">
    <property type="entry name" value="SEL1"/>
    <property type="match status" value="2"/>
</dbReference>
<evidence type="ECO:0000313" key="1">
    <source>
        <dbReference type="EMBL" id="MFD1985438.1"/>
    </source>
</evidence>
<dbReference type="RefSeq" id="WP_379101784.1">
    <property type="nucleotide sequence ID" value="NZ_JBHUGZ010000016.1"/>
</dbReference>
<proteinExistence type="predicted"/>
<name>A0ABW4UFS4_9HYPH</name>
<gene>
    <name evidence="1" type="ORF">ACFSOZ_23280</name>
</gene>
<dbReference type="SUPFAM" id="SSF81901">
    <property type="entry name" value="HCP-like"/>
    <property type="match status" value="1"/>
</dbReference>
<dbReference type="Pfam" id="PF08238">
    <property type="entry name" value="Sel1"/>
    <property type="match status" value="2"/>
</dbReference>
<dbReference type="InterPro" id="IPR006597">
    <property type="entry name" value="Sel1-like"/>
</dbReference>
<dbReference type="EMBL" id="JBHUGZ010000016">
    <property type="protein sequence ID" value="MFD1985438.1"/>
    <property type="molecule type" value="Genomic_DNA"/>
</dbReference>
<dbReference type="InterPro" id="IPR050767">
    <property type="entry name" value="Sel1_AlgK"/>
</dbReference>
<protein>
    <submittedName>
        <fullName evidence="1">Tetratricopeptide repeat protein</fullName>
    </submittedName>
</protein>
<dbReference type="PANTHER" id="PTHR11102:SF160">
    <property type="entry name" value="ERAD-ASSOCIATED E3 UBIQUITIN-PROTEIN LIGASE COMPONENT HRD3"/>
    <property type="match status" value="1"/>
</dbReference>
<keyword evidence="2" id="KW-1185">Reference proteome</keyword>
<evidence type="ECO:0000313" key="2">
    <source>
        <dbReference type="Proteomes" id="UP001597405"/>
    </source>
</evidence>
<reference evidence="2" key="1">
    <citation type="journal article" date="2019" name="Int. J. Syst. Evol. Microbiol.">
        <title>The Global Catalogue of Microorganisms (GCM) 10K type strain sequencing project: providing services to taxonomists for standard genome sequencing and annotation.</title>
        <authorList>
            <consortium name="The Broad Institute Genomics Platform"/>
            <consortium name="The Broad Institute Genome Sequencing Center for Infectious Disease"/>
            <person name="Wu L."/>
            <person name="Ma J."/>
        </authorList>
    </citation>
    <scope>NUCLEOTIDE SEQUENCE [LARGE SCALE GENOMIC DNA]</scope>
    <source>
        <strain evidence="2">CGMCC 1.16225</strain>
    </source>
</reference>